<name>A0A378LSA9_9GAMM</name>
<dbReference type="EMBL" id="UGPB01000001">
    <property type="protein sequence ID" value="STY29624.1"/>
    <property type="molecule type" value="Genomic_DNA"/>
</dbReference>
<dbReference type="Proteomes" id="UP000255297">
    <property type="component" value="Unassembled WGS sequence"/>
</dbReference>
<sequence>MRLNKSPGNNLVTELSLEKLDWHISATRIIYQVSGIDLNSSKLFFWGLTAGLISQQTQVGLLTPVGFR</sequence>
<proteinExistence type="predicted"/>
<evidence type="ECO:0000313" key="2">
    <source>
        <dbReference type="Proteomes" id="UP000255297"/>
    </source>
</evidence>
<gene>
    <name evidence="1" type="ORF">NCTC11532_01822</name>
</gene>
<evidence type="ECO:0000313" key="1">
    <source>
        <dbReference type="EMBL" id="STY29624.1"/>
    </source>
</evidence>
<protein>
    <submittedName>
        <fullName evidence="1">Uncharacterized protein</fullName>
    </submittedName>
</protein>
<reference evidence="1 2" key="1">
    <citation type="submission" date="2018-06" db="EMBL/GenBank/DDBJ databases">
        <authorList>
            <consortium name="Pathogen Informatics"/>
            <person name="Doyle S."/>
        </authorList>
    </citation>
    <scope>NUCLEOTIDE SEQUENCE [LARGE SCALE GENOMIC DNA]</scope>
    <source>
        <strain evidence="1 2">NCTC11532</strain>
    </source>
</reference>
<organism evidence="1 2">
    <name type="scientific">Legionella wadsworthii</name>
    <dbReference type="NCBI Taxonomy" id="28088"/>
    <lineage>
        <taxon>Bacteria</taxon>
        <taxon>Pseudomonadati</taxon>
        <taxon>Pseudomonadota</taxon>
        <taxon>Gammaproteobacteria</taxon>
        <taxon>Legionellales</taxon>
        <taxon>Legionellaceae</taxon>
        <taxon>Legionella</taxon>
    </lineage>
</organism>
<accession>A0A378LSA9</accession>
<dbReference type="AlphaFoldDB" id="A0A378LSA9"/>
<keyword evidence="2" id="KW-1185">Reference proteome</keyword>